<evidence type="ECO:0000313" key="2">
    <source>
        <dbReference type="Proteomes" id="UP000138550"/>
    </source>
</evidence>
<gene>
    <name evidence="1" type="primary">6.0 kDa</name>
</gene>
<dbReference type="Proteomes" id="UP000138550">
    <property type="component" value="Segment"/>
</dbReference>
<proteinExistence type="predicted"/>
<sequence length="53" mass="6019">MSASSLPSRRCEVLDQRRFLAACRSLTSSLRFCASRHCCQIPMADCHECTRAR</sequence>
<protein>
    <submittedName>
        <fullName evidence="1">Uncharacterized protein</fullName>
    </submittedName>
</protein>
<accession>A0A1B0XBB5</accession>
<reference evidence="1 2" key="1">
    <citation type="submission" date="2015-11" db="EMBL/GenBank/DDBJ databases">
        <title>Next-gen sequencing and molecular characterization of equine adenovirus serotype 1 isolated from healthy equines in India.</title>
        <authorList>
            <person name="Appaiahgari M.B."/>
            <person name="Gulati B.R."/>
            <person name="Singh A."/>
            <person name="Kathaperumal K."/>
            <person name="Vrati S."/>
        </authorList>
    </citation>
    <scope>NUCLEOTIDE SEQUENCE [LARGE SCALE GENOMIC DNA]</scope>
    <source>
        <strain evidence="1">H9NS</strain>
    </source>
</reference>
<organism evidence="1 2">
    <name type="scientific">Equine adenovirus A serotype 1</name>
    <name type="common">EAdV-1</name>
    <name type="synonym">Equine adenovirus 1</name>
    <dbReference type="NCBI Taxonomy" id="46916"/>
    <lineage>
        <taxon>Viruses</taxon>
        <taxon>Varidnaviria</taxon>
        <taxon>Bamfordvirae</taxon>
        <taxon>Preplasmiviricota</taxon>
        <taxon>Polisuviricotina</taxon>
        <taxon>Pharingeaviricetes</taxon>
        <taxon>Rowavirales</taxon>
        <taxon>Adenoviridae</taxon>
        <taxon>Mastadenovirus</taxon>
        <taxon>Mastadenovirus equi</taxon>
        <taxon>Equine mastadenovirus A</taxon>
    </lineage>
</organism>
<dbReference type="EMBL" id="KU133477">
    <property type="protein sequence ID" value="ANG08569.1"/>
    <property type="molecule type" value="Genomic_DNA"/>
</dbReference>
<evidence type="ECO:0000313" key="1">
    <source>
        <dbReference type="EMBL" id="ANG08569.1"/>
    </source>
</evidence>
<name>A0A1B0XBB5_ADEE1</name>
<organismHost>
    <name type="scientific">Equus caballus</name>
    <name type="common">Horse</name>
    <dbReference type="NCBI Taxonomy" id="9796"/>
</organismHost>